<sequence>MLHHVNTIFQAAKRTNKFLKEKNVELMSNAAYSPDLPPCDFYLFAKIKNQLRDQRFSSPEEAVKEKEKDVFQVTNKEWLNVFKIGFFV</sequence>
<dbReference type="GO" id="GO:0003676">
    <property type="term" value="F:nucleic acid binding"/>
    <property type="evidence" value="ECO:0007669"/>
    <property type="project" value="InterPro"/>
</dbReference>
<keyword evidence="2" id="KW-1185">Reference proteome</keyword>
<evidence type="ECO:0000313" key="1">
    <source>
        <dbReference type="EMBL" id="GBP67760.1"/>
    </source>
</evidence>
<organism evidence="1 2">
    <name type="scientific">Eumeta variegata</name>
    <name type="common">Bagworm moth</name>
    <name type="synonym">Eumeta japonica</name>
    <dbReference type="NCBI Taxonomy" id="151549"/>
    <lineage>
        <taxon>Eukaryota</taxon>
        <taxon>Metazoa</taxon>
        <taxon>Ecdysozoa</taxon>
        <taxon>Arthropoda</taxon>
        <taxon>Hexapoda</taxon>
        <taxon>Insecta</taxon>
        <taxon>Pterygota</taxon>
        <taxon>Neoptera</taxon>
        <taxon>Endopterygota</taxon>
        <taxon>Lepidoptera</taxon>
        <taxon>Glossata</taxon>
        <taxon>Ditrysia</taxon>
        <taxon>Tineoidea</taxon>
        <taxon>Psychidae</taxon>
        <taxon>Oiketicinae</taxon>
        <taxon>Eumeta</taxon>
    </lineage>
</organism>
<dbReference type="AlphaFoldDB" id="A0A4C1XX77"/>
<comment type="caution">
    <text evidence="1">The sequence shown here is derived from an EMBL/GenBank/DDBJ whole genome shotgun (WGS) entry which is preliminary data.</text>
</comment>
<evidence type="ECO:0000313" key="2">
    <source>
        <dbReference type="Proteomes" id="UP000299102"/>
    </source>
</evidence>
<dbReference type="Proteomes" id="UP000299102">
    <property type="component" value="Unassembled WGS sequence"/>
</dbReference>
<reference evidence="1 2" key="1">
    <citation type="journal article" date="2019" name="Commun. Biol.">
        <title>The bagworm genome reveals a unique fibroin gene that provides high tensile strength.</title>
        <authorList>
            <person name="Kono N."/>
            <person name="Nakamura H."/>
            <person name="Ohtoshi R."/>
            <person name="Tomita M."/>
            <person name="Numata K."/>
            <person name="Arakawa K."/>
        </authorList>
    </citation>
    <scope>NUCLEOTIDE SEQUENCE [LARGE SCALE GENOMIC DNA]</scope>
</reference>
<accession>A0A4C1XX77</accession>
<dbReference type="InterPro" id="IPR036397">
    <property type="entry name" value="RNaseH_sf"/>
</dbReference>
<dbReference type="Gene3D" id="3.30.420.10">
    <property type="entry name" value="Ribonuclease H-like superfamily/Ribonuclease H"/>
    <property type="match status" value="1"/>
</dbReference>
<dbReference type="OrthoDB" id="10042427at2759"/>
<protein>
    <submittedName>
        <fullName evidence="1">Mariner Mos1 transposase</fullName>
    </submittedName>
</protein>
<dbReference type="EMBL" id="BGZK01000990">
    <property type="protein sequence ID" value="GBP67760.1"/>
    <property type="molecule type" value="Genomic_DNA"/>
</dbReference>
<name>A0A4C1XX77_EUMVA</name>
<proteinExistence type="predicted"/>
<gene>
    <name evidence="1" type="ORF">EVAR_51817_1</name>
</gene>